<dbReference type="Pfam" id="PF12937">
    <property type="entry name" value="F-box-like"/>
    <property type="match status" value="1"/>
</dbReference>
<dbReference type="PANTHER" id="PTHR16008">
    <property type="entry name" value="F-BOX ONLY PROTEIN 4"/>
    <property type="match status" value="1"/>
</dbReference>
<dbReference type="SUPFAM" id="SSF81383">
    <property type="entry name" value="F-box domain"/>
    <property type="match status" value="1"/>
</dbReference>
<dbReference type="InterPro" id="IPR027417">
    <property type="entry name" value="P-loop_NTPase"/>
</dbReference>
<dbReference type="InterPro" id="IPR036047">
    <property type="entry name" value="F-box-like_dom_sf"/>
</dbReference>
<comment type="caution">
    <text evidence="2">The sequence shown here is derived from an EMBL/GenBank/DDBJ whole genome shotgun (WGS) entry which is preliminary data.</text>
</comment>
<sequence length="322" mass="37286">MMEIETFSNHPENFGGLHEEKVEDWRNLEFSLVDQNLVFHFRNLIKKYNKQMGDTNDTFIVSGGLQQYLNKQKTNTQTAEDKVGIQRDDSAFSHLPVNVKLHIFSFLEAKDLCKISEVCKDWYINAQDNLLWHGLLMRNVKSWNIIGHMTNPILYQEVESEWSNKDIYLRCCPEINQLMHKQHSVFTSISSMLRYFLPKKVPKVAMFGPGLESSTSGIVRKMLYEESMLERVGLVPGQFEVDEGNEELFAMVNERWSATHVPVLVLSCVHDASQSRIPCITVVEKLEVAKLNRPWQVRNCVVQNLEGVIPGIEWLVEQSQRR</sequence>
<gene>
    <name evidence="2" type="ORF">KUTeg_015973</name>
</gene>
<dbReference type="Proteomes" id="UP001217089">
    <property type="component" value="Unassembled WGS sequence"/>
</dbReference>
<dbReference type="PROSITE" id="PS50181">
    <property type="entry name" value="FBOX"/>
    <property type="match status" value="1"/>
</dbReference>
<organism evidence="2 3">
    <name type="scientific">Tegillarca granosa</name>
    <name type="common">Malaysian cockle</name>
    <name type="synonym">Anadara granosa</name>
    <dbReference type="NCBI Taxonomy" id="220873"/>
    <lineage>
        <taxon>Eukaryota</taxon>
        <taxon>Metazoa</taxon>
        <taxon>Spiralia</taxon>
        <taxon>Lophotrochozoa</taxon>
        <taxon>Mollusca</taxon>
        <taxon>Bivalvia</taxon>
        <taxon>Autobranchia</taxon>
        <taxon>Pteriomorphia</taxon>
        <taxon>Arcoida</taxon>
        <taxon>Arcoidea</taxon>
        <taxon>Arcidae</taxon>
        <taxon>Tegillarca</taxon>
    </lineage>
</organism>
<dbReference type="SMART" id="SM00256">
    <property type="entry name" value="FBOX"/>
    <property type="match status" value="1"/>
</dbReference>
<evidence type="ECO:0000259" key="1">
    <source>
        <dbReference type="PROSITE" id="PS50181"/>
    </source>
</evidence>
<accession>A0ABQ9EQ89</accession>
<proteinExistence type="predicted"/>
<keyword evidence="3" id="KW-1185">Reference proteome</keyword>
<protein>
    <recommendedName>
        <fullName evidence="1">F-box domain-containing protein</fullName>
    </recommendedName>
</protein>
<dbReference type="InterPro" id="IPR001810">
    <property type="entry name" value="F-box_dom"/>
</dbReference>
<feature type="domain" description="F-box" evidence="1">
    <location>
        <begin position="89"/>
        <end position="135"/>
    </location>
</feature>
<dbReference type="EMBL" id="JARBDR010000813">
    <property type="protein sequence ID" value="KAJ8305428.1"/>
    <property type="molecule type" value="Genomic_DNA"/>
</dbReference>
<name>A0ABQ9EQ89_TEGGR</name>
<dbReference type="Gene3D" id="3.40.50.300">
    <property type="entry name" value="P-loop containing nucleotide triphosphate hydrolases"/>
    <property type="match status" value="2"/>
</dbReference>
<dbReference type="PANTHER" id="PTHR16008:SF4">
    <property type="entry name" value="F-BOX ONLY PROTEIN 4"/>
    <property type="match status" value="1"/>
</dbReference>
<evidence type="ECO:0000313" key="2">
    <source>
        <dbReference type="EMBL" id="KAJ8305428.1"/>
    </source>
</evidence>
<evidence type="ECO:0000313" key="3">
    <source>
        <dbReference type="Proteomes" id="UP001217089"/>
    </source>
</evidence>
<dbReference type="Gene3D" id="1.20.1280.50">
    <property type="match status" value="1"/>
</dbReference>
<dbReference type="InterPro" id="IPR039588">
    <property type="entry name" value="FBXO4"/>
</dbReference>
<reference evidence="2 3" key="1">
    <citation type="submission" date="2022-12" db="EMBL/GenBank/DDBJ databases">
        <title>Chromosome-level genome of Tegillarca granosa.</title>
        <authorList>
            <person name="Kim J."/>
        </authorList>
    </citation>
    <scope>NUCLEOTIDE SEQUENCE [LARGE SCALE GENOMIC DNA]</scope>
    <source>
        <strain evidence="2">Teg-2019</strain>
        <tissue evidence="2">Adductor muscle</tissue>
    </source>
</reference>